<evidence type="ECO:0000313" key="3">
    <source>
        <dbReference type="EMBL" id="GHO98496.1"/>
    </source>
</evidence>
<accession>A0A8J3J0A3</accession>
<gene>
    <name evidence="3" type="ORF">KSF_085440</name>
</gene>
<feature type="region of interest" description="Disordered" evidence="1">
    <location>
        <begin position="209"/>
        <end position="229"/>
    </location>
</feature>
<dbReference type="Proteomes" id="UP000597444">
    <property type="component" value="Unassembled WGS sequence"/>
</dbReference>
<dbReference type="AlphaFoldDB" id="A0A8J3J0A3"/>
<dbReference type="EMBL" id="BNJK01000002">
    <property type="protein sequence ID" value="GHO98496.1"/>
    <property type="molecule type" value="Genomic_DNA"/>
</dbReference>
<evidence type="ECO:0000256" key="1">
    <source>
        <dbReference type="SAM" id="MobiDB-lite"/>
    </source>
</evidence>
<evidence type="ECO:0000313" key="4">
    <source>
        <dbReference type="Proteomes" id="UP000597444"/>
    </source>
</evidence>
<proteinExistence type="predicted"/>
<comment type="caution">
    <text evidence="3">The sequence shown here is derived from an EMBL/GenBank/DDBJ whole genome shotgun (WGS) entry which is preliminary data.</text>
</comment>
<keyword evidence="4" id="KW-1185">Reference proteome</keyword>
<evidence type="ECO:0000259" key="2">
    <source>
        <dbReference type="Pfam" id="PF04865"/>
    </source>
</evidence>
<reference evidence="3" key="1">
    <citation type="submission" date="2020-10" db="EMBL/GenBank/DDBJ databases">
        <title>Taxonomic study of unclassified bacteria belonging to the class Ktedonobacteria.</title>
        <authorList>
            <person name="Yabe S."/>
            <person name="Wang C.M."/>
            <person name="Zheng Y."/>
            <person name="Sakai Y."/>
            <person name="Cavaletti L."/>
            <person name="Monciardini P."/>
            <person name="Donadio S."/>
        </authorList>
    </citation>
    <scope>NUCLEOTIDE SEQUENCE</scope>
    <source>
        <strain evidence="3">ID150040</strain>
    </source>
</reference>
<dbReference type="Pfam" id="PF04865">
    <property type="entry name" value="Baseplate_J"/>
    <property type="match status" value="1"/>
</dbReference>
<organism evidence="3 4">
    <name type="scientific">Reticulibacter mediterranei</name>
    <dbReference type="NCBI Taxonomy" id="2778369"/>
    <lineage>
        <taxon>Bacteria</taxon>
        <taxon>Bacillati</taxon>
        <taxon>Chloroflexota</taxon>
        <taxon>Ktedonobacteria</taxon>
        <taxon>Ktedonobacterales</taxon>
        <taxon>Reticulibacteraceae</taxon>
        <taxon>Reticulibacter</taxon>
    </lineage>
</organism>
<name>A0A8J3J0A3_9CHLR</name>
<dbReference type="InterPro" id="IPR006949">
    <property type="entry name" value="Barrel_Baseplate_J-like"/>
</dbReference>
<feature type="domain" description="Baseplate protein J-like barrel" evidence="2">
    <location>
        <begin position="35"/>
        <end position="118"/>
    </location>
</feature>
<sequence length="229" mass="24153">MPAILLPVRTVTGSVPVKATGVKQYPAITASGTLTITNGGMLVQYLPAGFLLASNSGVEGATDESVTVPAGNGESYGTVTVSAYAMAAGRNGNIPAYSINRIYGTDIFVKNTRVFSGGRDASSITSAADSDKQTALMSARSQTTSQQPFGLHLKPWSEVTEVSDKQARAIPTCQPITDHIPTRAHVLSIRVRETRVVLTCRGLAGACERTEEGRPTSRRPSFLRTLPSG</sequence>
<protein>
    <recommendedName>
        <fullName evidence="2">Baseplate protein J-like barrel domain-containing protein</fullName>
    </recommendedName>
</protein>